<accession>A0A9Q0G9V8</accession>
<evidence type="ECO:0000256" key="2">
    <source>
        <dbReference type="ARBA" id="ARBA00022679"/>
    </source>
</evidence>
<name>A0A9Q0G9V8_9ROSI</name>
<dbReference type="AlphaFoldDB" id="A0A9Q0G9V8"/>
<dbReference type="InterPro" id="IPR023213">
    <property type="entry name" value="CAT-like_dom_sf"/>
</dbReference>
<comment type="caution">
    <text evidence="3">The sequence shown here is derived from an EMBL/GenBank/DDBJ whole genome shotgun (WGS) entry which is preliminary data.</text>
</comment>
<evidence type="ECO:0000256" key="1">
    <source>
        <dbReference type="ARBA" id="ARBA00009861"/>
    </source>
</evidence>
<dbReference type="PANTHER" id="PTHR31147">
    <property type="entry name" value="ACYL TRANSFERASE 4"/>
    <property type="match status" value="1"/>
</dbReference>
<gene>
    <name evidence="3" type="ORF">Tsubulata_000837</name>
</gene>
<evidence type="ECO:0000313" key="3">
    <source>
        <dbReference type="EMBL" id="KAJ4846130.1"/>
    </source>
</evidence>
<dbReference type="InterPro" id="IPR050898">
    <property type="entry name" value="Plant_acyltransferase"/>
</dbReference>
<protein>
    <submittedName>
        <fullName evidence="3">Uncharacterized protein</fullName>
    </submittedName>
</protein>
<organism evidence="3 4">
    <name type="scientific">Turnera subulata</name>
    <dbReference type="NCBI Taxonomy" id="218843"/>
    <lineage>
        <taxon>Eukaryota</taxon>
        <taxon>Viridiplantae</taxon>
        <taxon>Streptophyta</taxon>
        <taxon>Embryophyta</taxon>
        <taxon>Tracheophyta</taxon>
        <taxon>Spermatophyta</taxon>
        <taxon>Magnoliopsida</taxon>
        <taxon>eudicotyledons</taxon>
        <taxon>Gunneridae</taxon>
        <taxon>Pentapetalae</taxon>
        <taxon>rosids</taxon>
        <taxon>fabids</taxon>
        <taxon>Malpighiales</taxon>
        <taxon>Passifloraceae</taxon>
        <taxon>Turnera</taxon>
    </lineage>
</organism>
<proteinExistence type="inferred from homology"/>
<dbReference type="OrthoDB" id="1483986at2759"/>
<evidence type="ECO:0000313" key="4">
    <source>
        <dbReference type="Proteomes" id="UP001141552"/>
    </source>
</evidence>
<dbReference type="Pfam" id="PF02458">
    <property type="entry name" value="Transferase"/>
    <property type="match status" value="1"/>
</dbReference>
<keyword evidence="2" id="KW-0808">Transferase</keyword>
<dbReference type="Gene3D" id="3.30.559.10">
    <property type="entry name" value="Chloramphenicol acetyltransferase-like domain"/>
    <property type="match status" value="2"/>
</dbReference>
<comment type="similarity">
    <text evidence="1">Belongs to the plant acyltransferase family.</text>
</comment>
<reference evidence="3" key="2">
    <citation type="journal article" date="2023" name="Plants (Basel)">
        <title>Annotation of the Turnera subulata (Passifloraceae) Draft Genome Reveals the S-Locus Evolved after the Divergence of Turneroideae from Passifloroideae in a Stepwise Manner.</title>
        <authorList>
            <person name="Henning P.M."/>
            <person name="Roalson E.H."/>
            <person name="Mir W."/>
            <person name="McCubbin A.G."/>
            <person name="Shore J.S."/>
        </authorList>
    </citation>
    <scope>NUCLEOTIDE SEQUENCE</scope>
    <source>
        <strain evidence="3">F60SS</strain>
    </source>
</reference>
<dbReference type="EMBL" id="JAKUCV010001506">
    <property type="protein sequence ID" value="KAJ4846130.1"/>
    <property type="molecule type" value="Genomic_DNA"/>
</dbReference>
<sequence length="467" mass="51385">MALPLTATSLAFKVVRHEPELIPPAQPTPRELKPLSEIDDQEGLRAEMDFVQFYGSNPSMEYRDPAKNMREAIAKALVFYYPFAGRLREGPNRKLMVECTGEGVVFVEAEAADVTLEQFGDALSPPFPCFNQLLIDVPRTGTAQLLNRPLLFIQVTRLRRGGWVLATRVNHAMCDAPGLVKFMSSVGEMARGSHFPSVPPVWERELLTAKYPLQITHKHPEFDQVVCRSNLGPNDSDMAHKSFFFGPKEISTLKNLVHGTITYSTYEMLTACLWKCRTIALQIASTEEVSLLGIVNARGKFKEPPLPSGFYGNGIVFPAAVTTAGKLSQSPLGYAAGLLKKAKEEMSQEYVLSVCALMVSKGRPMFTTARSFAVSDLRYVGIHEVDFGWGKPIYGGPASAGLGDFSGVSTFTPFTYYKNKEEEKGIVVPLLLPSAAMERFVVELHKIFEEGPAVGENVAPKVIPSSL</sequence>
<dbReference type="Proteomes" id="UP001141552">
    <property type="component" value="Unassembled WGS sequence"/>
</dbReference>
<reference evidence="3" key="1">
    <citation type="submission" date="2022-02" db="EMBL/GenBank/DDBJ databases">
        <authorList>
            <person name="Henning P.M."/>
            <person name="McCubbin A.G."/>
            <person name="Shore J.S."/>
        </authorList>
    </citation>
    <scope>NUCLEOTIDE SEQUENCE</scope>
    <source>
        <strain evidence="3">F60SS</strain>
        <tissue evidence="3">Leaves</tissue>
    </source>
</reference>
<dbReference type="PANTHER" id="PTHR31147:SF66">
    <property type="entry name" value="OS05G0315700 PROTEIN"/>
    <property type="match status" value="1"/>
</dbReference>
<keyword evidence="4" id="KW-1185">Reference proteome</keyword>
<dbReference type="GO" id="GO:0016740">
    <property type="term" value="F:transferase activity"/>
    <property type="evidence" value="ECO:0007669"/>
    <property type="project" value="UniProtKB-KW"/>
</dbReference>